<evidence type="ECO:0000256" key="1">
    <source>
        <dbReference type="ARBA" id="ARBA00023268"/>
    </source>
</evidence>
<protein>
    <submittedName>
        <fullName evidence="5">Retrovirus-related Pol polyprotein from transposon 17.6</fullName>
    </submittedName>
</protein>
<dbReference type="OrthoDB" id="529980at2759"/>
<dbReference type="GO" id="GO:0003824">
    <property type="term" value="F:catalytic activity"/>
    <property type="evidence" value="ECO:0007669"/>
    <property type="project" value="UniProtKB-KW"/>
</dbReference>
<comment type="caution">
    <text evidence="5">The sequence shown here is derived from an EMBL/GenBank/DDBJ whole genome shotgun (WGS) entry which is preliminary data.</text>
</comment>
<dbReference type="Gene3D" id="3.10.10.10">
    <property type="entry name" value="HIV Type 1 Reverse Transcriptase, subunit A, domain 1"/>
    <property type="match status" value="1"/>
</dbReference>
<organism evidence="5 6">
    <name type="scientific">Mucuna pruriens</name>
    <name type="common">Velvet bean</name>
    <name type="synonym">Dolichos pruriens</name>
    <dbReference type="NCBI Taxonomy" id="157652"/>
    <lineage>
        <taxon>Eukaryota</taxon>
        <taxon>Viridiplantae</taxon>
        <taxon>Streptophyta</taxon>
        <taxon>Embryophyta</taxon>
        <taxon>Tracheophyta</taxon>
        <taxon>Spermatophyta</taxon>
        <taxon>Magnoliopsida</taxon>
        <taxon>eudicotyledons</taxon>
        <taxon>Gunneridae</taxon>
        <taxon>Pentapetalae</taxon>
        <taxon>rosids</taxon>
        <taxon>fabids</taxon>
        <taxon>Fabales</taxon>
        <taxon>Fabaceae</taxon>
        <taxon>Papilionoideae</taxon>
        <taxon>50 kb inversion clade</taxon>
        <taxon>NPAAA clade</taxon>
        <taxon>indigoferoid/millettioid clade</taxon>
        <taxon>Phaseoleae</taxon>
        <taxon>Mucuna</taxon>
    </lineage>
</organism>
<evidence type="ECO:0000313" key="5">
    <source>
        <dbReference type="EMBL" id="RDY09729.1"/>
    </source>
</evidence>
<dbReference type="InterPro" id="IPR043128">
    <property type="entry name" value="Rev_trsase/Diguanyl_cyclase"/>
</dbReference>
<dbReference type="AlphaFoldDB" id="A0A371I3Y3"/>
<dbReference type="Pfam" id="PF00078">
    <property type="entry name" value="RVT_1"/>
    <property type="match status" value="1"/>
</dbReference>
<keyword evidence="1" id="KW-0511">Multifunctional enzyme</keyword>
<dbReference type="PANTHER" id="PTHR37984">
    <property type="entry name" value="PROTEIN CBG26694"/>
    <property type="match status" value="1"/>
</dbReference>
<dbReference type="InterPro" id="IPR000477">
    <property type="entry name" value="RT_dom"/>
</dbReference>
<gene>
    <name evidence="5" type="primary">pol</name>
    <name evidence="5" type="ORF">CR513_05854</name>
</gene>
<dbReference type="CDD" id="cd01647">
    <property type="entry name" value="RT_LTR"/>
    <property type="match status" value="1"/>
</dbReference>
<dbReference type="InterPro" id="IPR050951">
    <property type="entry name" value="Retrovirus_Pol_polyprotein"/>
</dbReference>
<dbReference type="Proteomes" id="UP000257109">
    <property type="component" value="Unassembled WGS sequence"/>
</dbReference>
<evidence type="ECO:0000259" key="4">
    <source>
        <dbReference type="Pfam" id="PF17919"/>
    </source>
</evidence>
<dbReference type="PANTHER" id="PTHR37984:SF5">
    <property type="entry name" value="PROTEIN NYNRIN-LIKE"/>
    <property type="match status" value="1"/>
</dbReference>
<dbReference type="Gene3D" id="3.30.70.270">
    <property type="match status" value="2"/>
</dbReference>
<reference evidence="5" key="1">
    <citation type="submission" date="2018-05" db="EMBL/GenBank/DDBJ databases">
        <title>Draft genome of Mucuna pruriens seed.</title>
        <authorList>
            <person name="Nnadi N.E."/>
            <person name="Vos R."/>
            <person name="Hasami M.H."/>
            <person name="Devisetty U.K."/>
            <person name="Aguiy J.C."/>
        </authorList>
    </citation>
    <scope>NUCLEOTIDE SEQUENCE [LARGE SCALE GENOMIC DNA]</scope>
    <source>
        <strain evidence="5">JCA_2017</strain>
    </source>
</reference>
<dbReference type="InterPro" id="IPR043502">
    <property type="entry name" value="DNA/RNA_pol_sf"/>
</dbReference>
<keyword evidence="6" id="KW-1185">Reference proteome</keyword>
<feature type="region of interest" description="Disordered" evidence="2">
    <location>
        <begin position="1"/>
        <end position="21"/>
    </location>
</feature>
<feature type="domain" description="Reverse transcriptase" evidence="3">
    <location>
        <begin position="91"/>
        <end position="241"/>
    </location>
</feature>
<feature type="non-terminal residue" evidence="5">
    <location>
        <position position="1"/>
    </location>
</feature>
<dbReference type="EMBL" id="QJKJ01000983">
    <property type="protein sequence ID" value="RDY09729.1"/>
    <property type="molecule type" value="Genomic_DNA"/>
</dbReference>
<evidence type="ECO:0000259" key="3">
    <source>
        <dbReference type="Pfam" id="PF00078"/>
    </source>
</evidence>
<dbReference type="SUPFAM" id="SSF56672">
    <property type="entry name" value="DNA/RNA polymerases"/>
    <property type="match status" value="1"/>
</dbReference>
<feature type="domain" description="Reverse transcriptase/retrotransposon-derived protein RNase H-like" evidence="4">
    <location>
        <begin position="297"/>
        <end position="349"/>
    </location>
</feature>
<dbReference type="Pfam" id="PF17919">
    <property type="entry name" value="RT_RNaseH_2"/>
    <property type="match status" value="1"/>
</dbReference>
<name>A0A371I3Y3_MUCPR</name>
<accession>A0A371I3Y3</accession>
<dbReference type="InterPro" id="IPR041577">
    <property type="entry name" value="RT_RNaseH_2"/>
</dbReference>
<sequence>MVEKIRDQKSQPLMEEKEKKERNLASMQDLLEKFQDVFSKDVHHGLPPLRGLEHHIDLTLGDTLLNRVAYRTKLEKANEIKKQVGWHLENCTNCRPINNITIRYRYPIPHLDDLLNELHGSNIFFSKIDLRSGYHQIRVREGDEWKTTFKTKFGLYEWLVMPFGLTNAFITFMKLMNHVLRSLIGKCVVVYFDDIFVYSTCLDANLLHVKSVLEILEKKTLFANLEKCAFCTHEVTFLSFVVGSHGVKVDEEKVRVIQDWSTLKTVGEVRSFHELAIFYKSYVRDFSTLATPLNEIEKLIQAPILILPKFSKYFKLECDASSVVIRAMILQEGHSISCFSEKLKGSQLN</sequence>
<evidence type="ECO:0000313" key="6">
    <source>
        <dbReference type="Proteomes" id="UP000257109"/>
    </source>
</evidence>
<evidence type="ECO:0000256" key="2">
    <source>
        <dbReference type="SAM" id="MobiDB-lite"/>
    </source>
</evidence>
<proteinExistence type="predicted"/>